<keyword evidence="3" id="KW-1185">Reference proteome</keyword>
<name>A0ABQ4PY03_9PROT</name>
<dbReference type="PROSITE" id="PS51257">
    <property type="entry name" value="PROKAR_LIPOPROTEIN"/>
    <property type="match status" value="1"/>
</dbReference>
<feature type="chain" id="PRO_5047439271" description="Lipoprotein" evidence="1">
    <location>
        <begin position="24"/>
        <end position="186"/>
    </location>
</feature>
<proteinExistence type="predicted"/>
<protein>
    <recommendedName>
        <fullName evidence="4">Lipoprotein</fullName>
    </recommendedName>
</protein>
<evidence type="ECO:0000256" key="1">
    <source>
        <dbReference type="SAM" id="SignalP"/>
    </source>
</evidence>
<gene>
    <name evidence="2" type="ORF">PsB1_2009</name>
</gene>
<evidence type="ECO:0000313" key="3">
    <source>
        <dbReference type="Proteomes" id="UP001161064"/>
    </source>
</evidence>
<comment type="caution">
    <text evidence="2">The sequence shown here is derived from an EMBL/GenBank/DDBJ whole genome shotgun (WGS) entry which is preliminary data.</text>
</comment>
<feature type="signal peptide" evidence="1">
    <location>
        <begin position="1"/>
        <end position="23"/>
    </location>
</feature>
<dbReference type="RefSeq" id="WP_284361074.1">
    <property type="nucleotide sequence ID" value="NZ_BPFZ01000015.1"/>
</dbReference>
<reference evidence="2" key="2">
    <citation type="journal article" date="2023" name="ISME Commun">
        <title>Characterization of a bloom-associated alphaproteobacterial lineage, 'Candidatus Phycosocius': insights into freshwater algal-bacterial interactions.</title>
        <authorList>
            <person name="Tanabe Y."/>
            <person name="Yamaguchi H."/>
            <person name="Yoshida M."/>
            <person name="Kai A."/>
            <person name="Okazaki Y."/>
        </authorList>
    </citation>
    <scope>NUCLEOTIDE SEQUENCE</scope>
    <source>
        <strain evidence="2">BOTRYCO-1</strain>
    </source>
</reference>
<evidence type="ECO:0008006" key="4">
    <source>
        <dbReference type="Google" id="ProtNLM"/>
    </source>
</evidence>
<sequence length="186" mass="20300">MGKNSCFLLIAFGSMLLGCEPSAATKPASVEAVVQEVIDPGSFSKVYDYLKKIAEMPASKAAFKSIGFVDGDPVRIMNILEDDAIRFTYGKDVVTLYSGCRPHECITKGALGIDSNDQVVIFAVQAYISCEEKYAYSPCSRSRSSFLFIGVQPMPPILENALISAVSKKCMESTEQPCIIYVHRSN</sequence>
<accession>A0ABQ4PY03</accession>
<dbReference type="EMBL" id="BPFZ01000015">
    <property type="protein sequence ID" value="GIU67855.1"/>
    <property type="molecule type" value="Genomic_DNA"/>
</dbReference>
<organism evidence="2 3">
    <name type="scientific">Candidatus Phycosocius spiralis</name>
    <dbReference type="NCBI Taxonomy" id="2815099"/>
    <lineage>
        <taxon>Bacteria</taxon>
        <taxon>Pseudomonadati</taxon>
        <taxon>Pseudomonadota</taxon>
        <taxon>Alphaproteobacteria</taxon>
        <taxon>Caulobacterales</taxon>
        <taxon>Caulobacterales incertae sedis</taxon>
        <taxon>Candidatus Phycosocius</taxon>
    </lineage>
</organism>
<evidence type="ECO:0000313" key="2">
    <source>
        <dbReference type="EMBL" id="GIU67855.1"/>
    </source>
</evidence>
<keyword evidence="1" id="KW-0732">Signal</keyword>
<dbReference type="Proteomes" id="UP001161064">
    <property type="component" value="Unassembled WGS sequence"/>
</dbReference>
<reference evidence="2" key="1">
    <citation type="submission" date="2021-05" db="EMBL/GenBank/DDBJ databases">
        <authorList>
            <person name="Tanabe Y."/>
        </authorList>
    </citation>
    <scope>NUCLEOTIDE SEQUENCE</scope>
    <source>
        <strain evidence="2">BOTRYCO-1</strain>
    </source>
</reference>